<dbReference type="AlphaFoldDB" id="A0A392QV91"/>
<dbReference type="EMBL" id="LXQA010162397">
    <property type="protein sequence ID" value="MCI27929.1"/>
    <property type="molecule type" value="Genomic_DNA"/>
</dbReference>
<name>A0A392QV91_9FABA</name>
<evidence type="ECO:0000313" key="1">
    <source>
        <dbReference type="EMBL" id="MCI27929.1"/>
    </source>
</evidence>
<accession>A0A392QV91</accession>
<keyword evidence="2" id="KW-1185">Reference proteome</keyword>
<sequence length="89" mass="10370">APRPKITQHRHLGILWVTCKRSATEHVLLGFKLANLANFNIKNTVLAGLREKQFDEKAIRDPWEHLSRFLETCQICMVPDNVTDDQKRF</sequence>
<dbReference type="Proteomes" id="UP000265520">
    <property type="component" value="Unassembled WGS sequence"/>
</dbReference>
<evidence type="ECO:0000313" key="2">
    <source>
        <dbReference type="Proteomes" id="UP000265520"/>
    </source>
</evidence>
<proteinExistence type="predicted"/>
<reference evidence="1 2" key="1">
    <citation type="journal article" date="2018" name="Front. Plant Sci.">
        <title>Red Clover (Trifolium pratense) and Zigzag Clover (T. medium) - A Picture of Genomic Similarities and Differences.</title>
        <authorList>
            <person name="Dluhosova J."/>
            <person name="Istvanek J."/>
            <person name="Nedelnik J."/>
            <person name="Repkova J."/>
        </authorList>
    </citation>
    <scope>NUCLEOTIDE SEQUENCE [LARGE SCALE GENOMIC DNA]</scope>
    <source>
        <strain evidence="2">cv. 10/8</strain>
        <tissue evidence="1">Leaf</tissue>
    </source>
</reference>
<feature type="non-terminal residue" evidence="1">
    <location>
        <position position="1"/>
    </location>
</feature>
<organism evidence="1 2">
    <name type="scientific">Trifolium medium</name>
    <dbReference type="NCBI Taxonomy" id="97028"/>
    <lineage>
        <taxon>Eukaryota</taxon>
        <taxon>Viridiplantae</taxon>
        <taxon>Streptophyta</taxon>
        <taxon>Embryophyta</taxon>
        <taxon>Tracheophyta</taxon>
        <taxon>Spermatophyta</taxon>
        <taxon>Magnoliopsida</taxon>
        <taxon>eudicotyledons</taxon>
        <taxon>Gunneridae</taxon>
        <taxon>Pentapetalae</taxon>
        <taxon>rosids</taxon>
        <taxon>fabids</taxon>
        <taxon>Fabales</taxon>
        <taxon>Fabaceae</taxon>
        <taxon>Papilionoideae</taxon>
        <taxon>50 kb inversion clade</taxon>
        <taxon>NPAAA clade</taxon>
        <taxon>Hologalegina</taxon>
        <taxon>IRL clade</taxon>
        <taxon>Trifolieae</taxon>
        <taxon>Trifolium</taxon>
    </lineage>
</organism>
<comment type="caution">
    <text evidence="1">The sequence shown here is derived from an EMBL/GenBank/DDBJ whole genome shotgun (WGS) entry which is preliminary data.</text>
</comment>
<protein>
    <submittedName>
        <fullName evidence="1">Uncharacterized protein</fullName>
    </submittedName>
</protein>